<proteinExistence type="predicted"/>
<evidence type="ECO:0000313" key="2">
    <source>
        <dbReference type="EMBL" id="HEN28312.1"/>
    </source>
</evidence>
<gene>
    <name evidence="2" type="ORF">ENQ77_06665</name>
    <name evidence="3" type="ORF">ENU66_02010</name>
</gene>
<evidence type="ECO:0000313" key="3">
    <source>
        <dbReference type="EMBL" id="HGL17101.1"/>
    </source>
</evidence>
<dbReference type="EMBL" id="DSOL01000190">
    <property type="protein sequence ID" value="HEN28312.1"/>
    <property type="molecule type" value="Genomic_DNA"/>
</dbReference>
<organism evidence="2">
    <name type="scientific">candidate division WOR-3 bacterium</name>
    <dbReference type="NCBI Taxonomy" id="2052148"/>
    <lineage>
        <taxon>Bacteria</taxon>
        <taxon>Bacteria division WOR-3</taxon>
    </lineage>
</organism>
<comment type="caution">
    <text evidence="2">The sequence shown here is derived from an EMBL/GenBank/DDBJ whole genome shotgun (WGS) entry which is preliminary data.</text>
</comment>
<dbReference type="EMBL" id="DTDJ01000018">
    <property type="protein sequence ID" value="HGL17101.1"/>
    <property type="molecule type" value="Genomic_DNA"/>
</dbReference>
<sequence>MKVHHLFLVLSFLFIITAFTIFLFYTGGVVDFHCITGIIVVIILIFIALSGFLFRLRRLKRKIHKVFGIAGLIFLFLQLIYGFVKSLLL</sequence>
<keyword evidence="1" id="KW-0812">Transmembrane</keyword>
<evidence type="ECO:0008006" key="4">
    <source>
        <dbReference type="Google" id="ProtNLM"/>
    </source>
</evidence>
<accession>A0A7C2P1C2</accession>
<reference evidence="2" key="1">
    <citation type="journal article" date="2020" name="mSystems">
        <title>Genome- and Community-Level Interaction Insights into Carbon Utilization and Element Cycling Functions of Hydrothermarchaeota in Hydrothermal Sediment.</title>
        <authorList>
            <person name="Zhou Z."/>
            <person name="Liu Y."/>
            <person name="Xu W."/>
            <person name="Pan J."/>
            <person name="Luo Z.H."/>
            <person name="Li M."/>
        </authorList>
    </citation>
    <scope>NUCLEOTIDE SEQUENCE [LARGE SCALE GENOMIC DNA]</scope>
    <source>
        <strain evidence="2">SpSt-34</strain>
        <strain evidence="3">SpSt-69</strain>
    </source>
</reference>
<evidence type="ECO:0000256" key="1">
    <source>
        <dbReference type="SAM" id="Phobius"/>
    </source>
</evidence>
<feature type="transmembrane region" description="Helical" evidence="1">
    <location>
        <begin position="66"/>
        <end position="84"/>
    </location>
</feature>
<keyword evidence="1" id="KW-0472">Membrane</keyword>
<feature type="transmembrane region" description="Helical" evidence="1">
    <location>
        <begin position="7"/>
        <end position="26"/>
    </location>
</feature>
<name>A0A7C2P1C2_UNCW3</name>
<feature type="transmembrane region" description="Helical" evidence="1">
    <location>
        <begin position="32"/>
        <end position="54"/>
    </location>
</feature>
<keyword evidence="1" id="KW-1133">Transmembrane helix</keyword>
<dbReference type="AlphaFoldDB" id="A0A7C2P1C2"/>
<protein>
    <recommendedName>
        <fullName evidence="4">Cytochrome b561 domain-containing protein</fullName>
    </recommendedName>
</protein>